<dbReference type="PROSITE" id="PS00523">
    <property type="entry name" value="SULFATASE_1"/>
    <property type="match status" value="1"/>
</dbReference>
<comment type="similarity">
    <text evidence="2">Belongs to the sulfatase family.</text>
</comment>
<dbReference type="GO" id="GO:0005737">
    <property type="term" value="C:cytoplasm"/>
    <property type="evidence" value="ECO:0007669"/>
    <property type="project" value="TreeGrafter"/>
</dbReference>
<proteinExistence type="inferred from homology"/>
<dbReference type="InterPro" id="IPR035874">
    <property type="entry name" value="IDS"/>
</dbReference>
<evidence type="ECO:0000256" key="2">
    <source>
        <dbReference type="ARBA" id="ARBA00008779"/>
    </source>
</evidence>
<feature type="domain" description="Sulfatase N-terminal" evidence="8">
    <location>
        <begin position="23"/>
        <end position="374"/>
    </location>
</feature>
<evidence type="ECO:0000313" key="10">
    <source>
        <dbReference type="Proteomes" id="UP000323917"/>
    </source>
</evidence>
<keyword evidence="10" id="KW-1185">Reference proteome</keyword>
<keyword evidence="5 9" id="KW-0378">Hydrolase</keyword>
<dbReference type="Gene3D" id="3.40.720.10">
    <property type="entry name" value="Alkaline Phosphatase, subunit A"/>
    <property type="match status" value="1"/>
</dbReference>
<accession>A0A5B9QPB3</accession>
<evidence type="ECO:0000256" key="4">
    <source>
        <dbReference type="ARBA" id="ARBA00022729"/>
    </source>
</evidence>
<dbReference type="PANTHER" id="PTHR45953">
    <property type="entry name" value="IDURONATE 2-SULFATASE"/>
    <property type="match status" value="1"/>
</dbReference>
<evidence type="ECO:0000256" key="3">
    <source>
        <dbReference type="ARBA" id="ARBA00022723"/>
    </source>
</evidence>
<organism evidence="9 10">
    <name type="scientific">Bythopirellula goksoeyrii</name>
    <dbReference type="NCBI Taxonomy" id="1400387"/>
    <lineage>
        <taxon>Bacteria</taxon>
        <taxon>Pseudomonadati</taxon>
        <taxon>Planctomycetota</taxon>
        <taxon>Planctomycetia</taxon>
        <taxon>Pirellulales</taxon>
        <taxon>Lacipirellulaceae</taxon>
        <taxon>Bythopirellula</taxon>
    </lineage>
</organism>
<dbReference type="PANTHER" id="PTHR45953:SF1">
    <property type="entry name" value="IDURONATE 2-SULFATASE"/>
    <property type="match status" value="1"/>
</dbReference>
<protein>
    <submittedName>
        <fullName evidence="9">Arylsulfatase</fullName>
        <ecNumber evidence="9">3.1.6.1</ecNumber>
    </submittedName>
</protein>
<dbReference type="GO" id="GO:0004423">
    <property type="term" value="F:iduronate-2-sulfatase activity"/>
    <property type="evidence" value="ECO:0007669"/>
    <property type="project" value="InterPro"/>
</dbReference>
<evidence type="ECO:0000259" key="8">
    <source>
        <dbReference type="Pfam" id="PF00884"/>
    </source>
</evidence>
<dbReference type="OrthoDB" id="9782218at2"/>
<feature type="chain" id="PRO_5022807516" evidence="7">
    <location>
        <begin position="21"/>
        <end position="472"/>
    </location>
</feature>
<evidence type="ECO:0000256" key="1">
    <source>
        <dbReference type="ARBA" id="ARBA00001913"/>
    </source>
</evidence>
<dbReference type="AlphaFoldDB" id="A0A5B9QPB3"/>
<evidence type="ECO:0000313" key="9">
    <source>
        <dbReference type="EMBL" id="QEG35951.1"/>
    </source>
</evidence>
<dbReference type="GO" id="GO:0004065">
    <property type="term" value="F:arylsulfatase activity"/>
    <property type="evidence" value="ECO:0007669"/>
    <property type="project" value="UniProtKB-EC"/>
</dbReference>
<comment type="cofactor">
    <cofactor evidence="1">
        <name>Ca(2+)</name>
        <dbReference type="ChEBI" id="CHEBI:29108"/>
    </cofactor>
</comment>
<keyword evidence="3" id="KW-0479">Metal-binding</keyword>
<dbReference type="InterPro" id="IPR024607">
    <property type="entry name" value="Sulfatase_CS"/>
</dbReference>
<dbReference type="GO" id="GO:0046872">
    <property type="term" value="F:metal ion binding"/>
    <property type="evidence" value="ECO:0007669"/>
    <property type="project" value="UniProtKB-KW"/>
</dbReference>
<dbReference type="Proteomes" id="UP000323917">
    <property type="component" value="Chromosome"/>
</dbReference>
<evidence type="ECO:0000256" key="7">
    <source>
        <dbReference type="SAM" id="SignalP"/>
    </source>
</evidence>
<dbReference type="CDD" id="cd16030">
    <property type="entry name" value="iduronate-2-sulfatase"/>
    <property type="match status" value="1"/>
</dbReference>
<keyword evidence="4 7" id="KW-0732">Signal</keyword>
<evidence type="ECO:0000256" key="6">
    <source>
        <dbReference type="ARBA" id="ARBA00022837"/>
    </source>
</evidence>
<reference evidence="9 10" key="1">
    <citation type="submission" date="2019-08" db="EMBL/GenBank/DDBJ databases">
        <title>Deep-cultivation of Planctomycetes and their phenomic and genomic characterization uncovers novel biology.</title>
        <authorList>
            <person name="Wiegand S."/>
            <person name="Jogler M."/>
            <person name="Boedeker C."/>
            <person name="Pinto D."/>
            <person name="Vollmers J."/>
            <person name="Rivas-Marin E."/>
            <person name="Kohn T."/>
            <person name="Peeters S.H."/>
            <person name="Heuer A."/>
            <person name="Rast P."/>
            <person name="Oberbeckmann S."/>
            <person name="Bunk B."/>
            <person name="Jeske O."/>
            <person name="Meyerdierks A."/>
            <person name="Storesund J.E."/>
            <person name="Kallscheuer N."/>
            <person name="Luecker S."/>
            <person name="Lage O.M."/>
            <person name="Pohl T."/>
            <person name="Merkel B.J."/>
            <person name="Hornburger P."/>
            <person name="Mueller R.-W."/>
            <person name="Bruemmer F."/>
            <person name="Labrenz M."/>
            <person name="Spormann A.M."/>
            <person name="Op den Camp H."/>
            <person name="Overmann J."/>
            <person name="Amann R."/>
            <person name="Jetten M.S.M."/>
            <person name="Mascher T."/>
            <person name="Medema M.H."/>
            <person name="Devos D.P."/>
            <person name="Kaster A.-K."/>
            <person name="Ovreas L."/>
            <person name="Rohde M."/>
            <person name="Galperin M.Y."/>
            <person name="Jogler C."/>
        </authorList>
    </citation>
    <scope>NUCLEOTIDE SEQUENCE [LARGE SCALE GENOMIC DNA]</scope>
    <source>
        <strain evidence="9 10">Pr1d</strain>
    </source>
</reference>
<dbReference type="KEGG" id="bgok:Pr1d_32590"/>
<dbReference type="InterPro" id="IPR017850">
    <property type="entry name" value="Alkaline_phosphatase_core_sf"/>
</dbReference>
<name>A0A5B9QPB3_9BACT</name>
<dbReference type="InterPro" id="IPR000917">
    <property type="entry name" value="Sulfatase_N"/>
</dbReference>
<dbReference type="SUPFAM" id="SSF53649">
    <property type="entry name" value="Alkaline phosphatase-like"/>
    <property type="match status" value="1"/>
</dbReference>
<dbReference type="EC" id="3.1.6.1" evidence="9"/>
<sequence length="472" mass="53464" precursor="true">MRTIGSITLAWLMLLATALAAPRNVLFVAVDDLRPELGCYGAGHMKTPNIDRLARNGLLFEQAYCQQAICAPSRISIMTGLRPDSTRIYDLKKPLDEYLPDARTLVQHFRENGYKTVSLGKIYHHGEDDKEFWNVLDRCGAPHYAAPKNVALVKKLTQEAKANNLKGNAFKNYVRGPAYESVEVPDNTYTDGIVADRAIEEIRKQDDRPLFLAVGFRKPHLPFVAPKKYWDLYNREDISLPSKDQPKGSADWAFANWGELRNYHDMPKKGYVSDNQGKALIHGYRACVSYADAQLGRVLAELDRQGLREDTLIVLWGDHGWKLGDYGDWCKHTNFELDTHVPLIYSGPGVPRGKRSKALVEFVDIFPTLAECCGLDIPQCDGLSLVPLFADPSKTWKKAAFSQYPRNGGMGYSIRCRNWRFTQWRDKNGTVVARELYDHSESDVATVNLYNHPQYKEVAREMETILEDGSLD</sequence>
<evidence type="ECO:0000256" key="5">
    <source>
        <dbReference type="ARBA" id="ARBA00022801"/>
    </source>
</evidence>
<keyword evidence="6" id="KW-0106">Calcium</keyword>
<gene>
    <name evidence="9" type="ORF">Pr1d_32590</name>
</gene>
<dbReference type="Pfam" id="PF00884">
    <property type="entry name" value="Sulfatase"/>
    <property type="match status" value="1"/>
</dbReference>
<feature type="signal peptide" evidence="7">
    <location>
        <begin position="1"/>
        <end position="20"/>
    </location>
</feature>
<dbReference type="EMBL" id="CP042913">
    <property type="protein sequence ID" value="QEG35951.1"/>
    <property type="molecule type" value="Genomic_DNA"/>
</dbReference>
<dbReference type="RefSeq" id="WP_148074383.1">
    <property type="nucleotide sequence ID" value="NZ_CP042913.1"/>
</dbReference>